<dbReference type="EMBL" id="CABFOC020000063">
    <property type="protein sequence ID" value="CAH0056258.1"/>
    <property type="molecule type" value="Genomic_DNA"/>
</dbReference>
<sequence>MPLSLLSRSSTLVDVVPKASGEEWDPVAKKTRSATLPSHSTTLVDVVPKASGLFPGKWDPFSDWNLGQPHEYWLAARPHEGYPFPEYLGHGDSGPYRLGAVFSYPHDMGSIIFAPKAMPDKYAVCTSGPDKSYERSSSNSTIIQRFRFQQLEQHWAKEYHLCSMIDESVWDNVEPRRWGRPRVYVITGLRIVDGLEVWDGKFYRKFDGRVIFSYQMHEVKKNGEPRLCDPYSSHRTAEPWLASIC</sequence>
<protein>
    <submittedName>
        <fullName evidence="1">Uncharacterized protein</fullName>
    </submittedName>
</protein>
<evidence type="ECO:0000313" key="2">
    <source>
        <dbReference type="Proteomes" id="UP000775872"/>
    </source>
</evidence>
<reference evidence="1 2" key="2">
    <citation type="submission" date="2021-10" db="EMBL/GenBank/DDBJ databases">
        <authorList>
            <person name="Piombo E."/>
        </authorList>
    </citation>
    <scope>NUCLEOTIDE SEQUENCE [LARGE SCALE GENOMIC DNA]</scope>
</reference>
<dbReference type="Proteomes" id="UP000775872">
    <property type="component" value="Unassembled WGS sequence"/>
</dbReference>
<dbReference type="AlphaFoldDB" id="A0A9P0EQY2"/>
<reference evidence="2" key="1">
    <citation type="submission" date="2019-06" db="EMBL/GenBank/DDBJ databases">
        <authorList>
            <person name="Broberg M."/>
        </authorList>
    </citation>
    <scope>NUCLEOTIDE SEQUENCE [LARGE SCALE GENOMIC DNA]</scope>
</reference>
<name>A0A9P0EQY2_9HYPO</name>
<organism evidence="1 2">
    <name type="scientific">Clonostachys solani</name>
    <dbReference type="NCBI Taxonomy" id="160281"/>
    <lineage>
        <taxon>Eukaryota</taxon>
        <taxon>Fungi</taxon>
        <taxon>Dikarya</taxon>
        <taxon>Ascomycota</taxon>
        <taxon>Pezizomycotina</taxon>
        <taxon>Sordariomycetes</taxon>
        <taxon>Hypocreomycetidae</taxon>
        <taxon>Hypocreales</taxon>
        <taxon>Bionectriaceae</taxon>
        <taxon>Clonostachys</taxon>
    </lineage>
</organism>
<proteinExistence type="predicted"/>
<keyword evidence="2" id="KW-1185">Reference proteome</keyword>
<accession>A0A9P0EQY2</accession>
<gene>
    <name evidence="1" type="ORF">CSOL1703_00006195</name>
</gene>
<dbReference type="OrthoDB" id="5149146at2759"/>
<evidence type="ECO:0000313" key="1">
    <source>
        <dbReference type="EMBL" id="CAH0056258.1"/>
    </source>
</evidence>
<comment type="caution">
    <text evidence="1">The sequence shown here is derived from an EMBL/GenBank/DDBJ whole genome shotgun (WGS) entry which is preliminary data.</text>
</comment>